<keyword evidence="3" id="KW-0413">Isomerase</keyword>
<evidence type="ECO:0000313" key="3">
    <source>
        <dbReference type="EMBL" id="TSH92696.1"/>
    </source>
</evidence>
<dbReference type="InterPro" id="IPR001753">
    <property type="entry name" value="Enoyl-CoA_hydra/iso"/>
</dbReference>
<dbReference type="PANTHER" id="PTHR11941:SF54">
    <property type="entry name" value="ENOYL-COA HYDRATASE, MITOCHONDRIAL"/>
    <property type="match status" value="1"/>
</dbReference>
<keyword evidence="4" id="KW-1185">Reference proteome</keyword>
<evidence type="ECO:0000313" key="4">
    <source>
        <dbReference type="Proteomes" id="UP000318405"/>
    </source>
</evidence>
<dbReference type="OrthoDB" id="9797151at2"/>
<dbReference type="Proteomes" id="UP000318405">
    <property type="component" value="Unassembled WGS sequence"/>
</dbReference>
<dbReference type="GO" id="GO:0016829">
    <property type="term" value="F:lyase activity"/>
    <property type="evidence" value="ECO:0007669"/>
    <property type="project" value="UniProtKB-KW"/>
</dbReference>
<keyword evidence="2" id="KW-0456">Lyase</keyword>
<dbReference type="InterPro" id="IPR014748">
    <property type="entry name" value="Enoyl-CoA_hydra_C"/>
</dbReference>
<evidence type="ECO:0000256" key="1">
    <source>
        <dbReference type="ARBA" id="ARBA00005254"/>
    </source>
</evidence>
<dbReference type="SUPFAM" id="SSF52096">
    <property type="entry name" value="ClpP/crotonase"/>
    <property type="match status" value="1"/>
</dbReference>
<dbReference type="GO" id="GO:0006635">
    <property type="term" value="P:fatty acid beta-oxidation"/>
    <property type="evidence" value="ECO:0007669"/>
    <property type="project" value="TreeGrafter"/>
</dbReference>
<dbReference type="PANTHER" id="PTHR11941">
    <property type="entry name" value="ENOYL-COA HYDRATASE-RELATED"/>
    <property type="match status" value="1"/>
</dbReference>
<name>A0A556AIK5_9BURK</name>
<dbReference type="Pfam" id="PF00378">
    <property type="entry name" value="ECH_1"/>
    <property type="match status" value="1"/>
</dbReference>
<sequence length="265" mass="28890">MTMPLLMERLGDIAVLTLSRPHARNAWGDDFNDGLISILPQLEADRDVRCVILTGDEKGKAFSSGAYLADKHTHAALEPGQFIEDLPNSRKFVSNLLSEFPKPIIAAVNGYAIGIGCIASASCDLVVASEKAEWRLPQVQLGILPAYAGAARLARLIGKGNAMRVAMGFPLDAREAHRTGLAQWLVPHEDLMDHAMEVARTIAASAPLATRLVKESIDRGMDLPNIADAALVDAYRFMVLQQTEDAKEAHDAWRDGRRKPEFAGR</sequence>
<evidence type="ECO:0000256" key="2">
    <source>
        <dbReference type="ARBA" id="ARBA00023239"/>
    </source>
</evidence>
<dbReference type="CDD" id="cd06558">
    <property type="entry name" value="crotonase-like"/>
    <property type="match status" value="1"/>
</dbReference>
<dbReference type="AlphaFoldDB" id="A0A556AIK5"/>
<dbReference type="Gene3D" id="3.90.226.10">
    <property type="entry name" value="2-enoyl-CoA Hydratase, Chain A, domain 1"/>
    <property type="match status" value="1"/>
</dbReference>
<dbReference type="GO" id="GO:0016853">
    <property type="term" value="F:isomerase activity"/>
    <property type="evidence" value="ECO:0007669"/>
    <property type="project" value="UniProtKB-KW"/>
</dbReference>
<comment type="caution">
    <text evidence="3">The sequence shown here is derived from an EMBL/GenBank/DDBJ whole genome shotgun (WGS) entry which is preliminary data.</text>
</comment>
<accession>A0A556AIK5</accession>
<organism evidence="3 4">
    <name type="scientific">Verticiella sediminum</name>
    <dbReference type="NCBI Taxonomy" id="1247510"/>
    <lineage>
        <taxon>Bacteria</taxon>
        <taxon>Pseudomonadati</taxon>
        <taxon>Pseudomonadota</taxon>
        <taxon>Betaproteobacteria</taxon>
        <taxon>Burkholderiales</taxon>
        <taxon>Alcaligenaceae</taxon>
        <taxon>Verticiella</taxon>
    </lineage>
</organism>
<proteinExistence type="inferred from homology"/>
<gene>
    <name evidence="3" type="ORF">FOZ76_14870</name>
</gene>
<dbReference type="InterPro" id="IPR029045">
    <property type="entry name" value="ClpP/crotonase-like_dom_sf"/>
</dbReference>
<protein>
    <submittedName>
        <fullName evidence="3">Enoyl-CoA hydratase/isomerase family protein</fullName>
    </submittedName>
</protein>
<reference evidence="3 4" key="1">
    <citation type="submission" date="2019-07" db="EMBL/GenBank/DDBJ databases">
        <title>Qingshengfaniella alkalisoli gen. nov., sp. nov., isolated from saline soil.</title>
        <authorList>
            <person name="Xu L."/>
            <person name="Huang X.-X."/>
            <person name="Sun J.-Q."/>
        </authorList>
    </citation>
    <scope>NUCLEOTIDE SEQUENCE [LARGE SCALE GENOMIC DNA]</scope>
    <source>
        <strain evidence="3 4">DSM 27279</strain>
    </source>
</reference>
<comment type="similarity">
    <text evidence="1">Belongs to the enoyl-CoA hydratase/isomerase family.</text>
</comment>
<dbReference type="EMBL" id="VLTJ01000029">
    <property type="protein sequence ID" value="TSH92696.1"/>
    <property type="molecule type" value="Genomic_DNA"/>
</dbReference>
<dbReference type="Gene3D" id="1.10.12.10">
    <property type="entry name" value="Lyase 2-enoyl-coa Hydratase, Chain A, domain 2"/>
    <property type="match status" value="1"/>
</dbReference>